<accession>A0A822XGB6</accession>
<comment type="caution">
    <text evidence="1">The sequence shown here is derived from an EMBL/GenBank/DDBJ whole genome shotgun (WGS) entry which is preliminary data.</text>
</comment>
<dbReference type="Proteomes" id="UP000607653">
    <property type="component" value="Unassembled WGS sequence"/>
</dbReference>
<dbReference type="InterPro" id="IPR036691">
    <property type="entry name" value="Endo/exonu/phosph_ase_sf"/>
</dbReference>
<dbReference type="AlphaFoldDB" id="A0A822XGB6"/>
<dbReference type="PANTHER" id="PTHR33710:SF71">
    <property type="entry name" value="ENDONUCLEASE_EXONUCLEASE_PHOSPHATASE DOMAIN-CONTAINING PROTEIN"/>
    <property type="match status" value="1"/>
</dbReference>
<organism evidence="1 2">
    <name type="scientific">Nelumbo nucifera</name>
    <name type="common">Sacred lotus</name>
    <dbReference type="NCBI Taxonomy" id="4432"/>
    <lineage>
        <taxon>Eukaryota</taxon>
        <taxon>Viridiplantae</taxon>
        <taxon>Streptophyta</taxon>
        <taxon>Embryophyta</taxon>
        <taxon>Tracheophyta</taxon>
        <taxon>Spermatophyta</taxon>
        <taxon>Magnoliopsida</taxon>
        <taxon>Proteales</taxon>
        <taxon>Nelumbonaceae</taxon>
        <taxon>Nelumbo</taxon>
    </lineage>
</organism>
<dbReference type="PANTHER" id="PTHR33710">
    <property type="entry name" value="BNAC02G09200D PROTEIN"/>
    <property type="match status" value="1"/>
</dbReference>
<sequence length="173" mass="19774">MTNEEAAKDSKTLSYYNFKPVGSSSLSGGFLCAWKDNLDILVTNVTERYIELLVQASSSTTSWSILLLYGSPSWGDRADLWESIINSKSYLRGAPWILLGDLNDLVRLEDYVGPNHRARLSHHLKNLIDFFALSDLRYSGPYYNWSNKQTGRRGVCERLDRGLASLEWLNWYP</sequence>
<dbReference type="SUPFAM" id="SSF56219">
    <property type="entry name" value="DNase I-like"/>
    <property type="match status" value="1"/>
</dbReference>
<proteinExistence type="predicted"/>
<dbReference type="EMBL" id="DUZY01000001">
    <property type="protein sequence ID" value="DAD18723.1"/>
    <property type="molecule type" value="Genomic_DNA"/>
</dbReference>
<gene>
    <name evidence="1" type="ORF">HUJ06_020186</name>
</gene>
<name>A0A822XGB6_NELNU</name>
<reference evidence="1 2" key="1">
    <citation type="journal article" date="2020" name="Mol. Biol. Evol.">
        <title>Distinct Expression and Methylation Patterns for Genes with Different Fates following a Single Whole-Genome Duplication in Flowering Plants.</title>
        <authorList>
            <person name="Shi T."/>
            <person name="Rahmani R.S."/>
            <person name="Gugger P.F."/>
            <person name="Wang M."/>
            <person name="Li H."/>
            <person name="Zhang Y."/>
            <person name="Li Z."/>
            <person name="Wang Q."/>
            <person name="Van de Peer Y."/>
            <person name="Marchal K."/>
            <person name="Chen J."/>
        </authorList>
    </citation>
    <scope>NUCLEOTIDE SEQUENCE [LARGE SCALE GENOMIC DNA]</scope>
    <source>
        <tissue evidence="1">Leaf</tissue>
    </source>
</reference>
<evidence type="ECO:0000313" key="2">
    <source>
        <dbReference type="Proteomes" id="UP000607653"/>
    </source>
</evidence>
<protein>
    <recommendedName>
        <fullName evidence="3">Endonuclease/exonuclease/phosphatase domain-containing protein</fullName>
    </recommendedName>
</protein>
<evidence type="ECO:0008006" key="3">
    <source>
        <dbReference type="Google" id="ProtNLM"/>
    </source>
</evidence>
<dbReference type="Gene3D" id="3.60.10.10">
    <property type="entry name" value="Endonuclease/exonuclease/phosphatase"/>
    <property type="match status" value="1"/>
</dbReference>
<evidence type="ECO:0000313" key="1">
    <source>
        <dbReference type="EMBL" id="DAD18723.1"/>
    </source>
</evidence>
<keyword evidence="2" id="KW-1185">Reference proteome</keyword>